<feature type="transmembrane region" description="Helical" evidence="1">
    <location>
        <begin position="6"/>
        <end position="24"/>
    </location>
</feature>
<gene>
    <name evidence="2" type="ORF">H5P30_06565</name>
</gene>
<dbReference type="RefSeq" id="WP_185692153.1">
    <property type="nucleotide sequence ID" value="NZ_JACHVA010000053.1"/>
</dbReference>
<protein>
    <recommendedName>
        <fullName evidence="4">ECF transporter S component</fullName>
    </recommendedName>
</protein>
<name>A0A7X1AYU0_9BACT</name>
<keyword evidence="1" id="KW-0472">Membrane</keyword>
<dbReference type="Proteomes" id="UP000525652">
    <property type="component" value="Unassembled WGS sequence"/>
</dbReference>
<evidence type="ECO:0000256" key="1">
    <source>
        <dbReference type="SAM" id="Phobius"/>
    </source>
</evidence>
<accession>A0A7X1AYU0</accession>
<feature type="transmembrane region" description="Helical" evidence="1">
    <location>
        <begin position="134"/>
        <end position="153"/>
    </location>
</feature>
<keyword evidence="1" id="KW-1133">Transmembrane helix</keyword>
<keyword evidence="1" id="KW-0812">Transmembrane</keyword>
<feature type="transmembrane region" description="Helical" evidence="1">
    <location>
        <begin position="31"/>
        <end position="49"/>
    </location>
</feature>
<evidence type="ECO:0000313" key="3">
    <source>
        <dbReference type="Proteomes" id="UP000525652"/>
    </source>
</evidence>
<dbReference type="EMBL" id="JACHVA010000053">
    <property type="protein sequence ID" value="MBC2601438.1"/>
    <property type="molecule type" value="Genomic_DNA"/>
</dbReference>
<proteinExistence type="predicted"/>
<feature type="transmembrane region" description="Helical" evidence="1">
    <location>
        <begin position="100"/>
        <end position="122"/>
    </location>
</feature>
<comment type="caution">
    <text evidence="2">The sequence shown here is derived from an EMBL/GenBank/DDBJ whole genome shotgun (WGS) entry which is preliminary data.</text>
</comment>
<evidence type="ECO:0008006" key="4">
    <source>
        <dbReference type="Google" id="ProtNLM"/>
    </source>
</evidence>
<feature type="transmembrane region" description="Helical" evidence="1">
    <location>
        <begin position="69"/>
        <end position="88"/>
    </location>
</feature>
<reference evidence="2 3" key="1">
    <citation type="submission" date="2020-07" db="EMBL/GenBank/DDBJ databases">
        <authorList>
            <person name="Feng X."/>
        </authorList>
    </citation>
    <scope>NUCLEOTIDE SEQUENCE [LARGE SCALE GENOMIC DNA]</scope>
    <source>
        <strain evidence="2 3">JCM14086</strain>
    </source>
</reference>
<dbReference type="AlphaFoldDB" id="A0A7X1AYU0"/>
<sequence>MKLLRQALVALLTNLLVLFLVLELNSSISPLGIYLTIGGILVVYPAFSLSPVAGMPVVLITGFMWGATLPLPLGVLPFALGVIYAGLFRMRNRFRSRRTFHLATVATGSNLLLLIFLGIWFFPSSGWSPYLIRFLLETLLSEAAVFLLSFWIFDLQERCVDLLGAQPTPDEMT</sequence>
<evidence type="ECO:0000313" key="2">
    <source>
        <dbReference type="EMBL" id="MBC2601438.1"/>
    </source>
</evidence>
<organism evidence="2 3">
    <name type="scientific">Puniceicoccus vermicola</name>
    <dbReference type="NCBI Taxonomy" id="388746"/>
    <lineage>
        <taxon>Bacteria</taxon>
        <taxon>Pseudomonadati</taxon>
        <taxon>Verrucomicrobiota</taxon>
        <taxon>Opitutia</taxon>
        <taxon>Puniceicoccales</taxon>
        <taxon>Puniceicoccaceae</taxon>
        <taxon>Puniceicoccus</taxon>
    </lineage>
</organism>
<keyword evidence="3" id="KW-1185">Reference proteome</keyword>